<dbReference type="Pfam" id="PF04397">
    <property type="entry name" value="LytTR"/>
    <property type="match status" value="1"/>
</dbReference>
<dbReference type="GO" id="GO:0000156">
    <property type="term" value="F:phosphorelay response regulator activity"/>
    <property type="evidence" value="ECO:0007669"/>
    <property type="project" value="InterPro"/>
</dbReference>
<evidence type="ECO:0000259" key="5">
    <source>
        <dbReference type="PROSITE" id="PS50930"/>
    </source>
</evidence>
<dbReference type="InterPro" id="IPR011006">
    <property type="entry name" value="CheY-like_superfamily"/>
</dbReference>
<feature type="domain" description="Response regulatory" evidence="4">
    <location>
        <begin position="3"/>
        <end position="118"/>
    </location>
</feature>
<reference evidence="6 9" key="1">
    <citation type="journal article" date="2019" name="Nat. Med.">
        <title>A library of human gut bacterial isolates paired with longitudinal multiomics data enables mechanistic microbiome research.</title>
        <authorList>
            <person name="Poyet M."/>
            <person name="Groussin M."/>
            <person name="Gibbons S.M."/>
            <person name="Avila-Pacheco J."/>
            <person name="Jiang X."/>
            <person name="Kearney S.M."/>
            <person name="Perrotta A.R."/>
            <person name="Berdy B."/>
            <person name="Zhao S."/>
            <person name="Lieberman T.D."/>
            <person name="Swanson P.K."/>
            <person name="Smith M."/>
            <person name="Roesemann S."/>
            <person name="Alexander J.E."/>
            <person name="Rich S.A."/>
            <person name="Livny J."/>
            <person name="Vlamakis H."/>
            <person name="Clish C."/>
            <person name="Bullock K."/>
            <person name="Deik A."/>
            <person name="Scott J."/>
            <person name="Pierce K.A."/>
            <person name="Xavier R.J."/>
            <person name="Alm E.J."/>
        </authorList>
    </citation>
    <scope>NUCLEOTIDE SEQUENCE [LARGE SCALE GENOMIC DNA]</scope>
    <source>
        <strain evidence="6 9">BIOML-A6</strain>
    </source>
</reference>
<dbReference type="EMBL" id="CABHNM010000065">
    <property type="protein sequence ID" value="VUX21215.1"/>
    <property type="molecule type" value="Genomic_DNA"/>
</dbReference>
<dbReference type="PANTHER" id="PTHR37299:SF1">
    <property type="entry name" value="STAGE 0 SPORULATION PROTEIN A HOMOLOG"/>
    <property type="match status" value="1"/>
</dbReference>
<dbReference type="AlphaFoldDB" id="A0A4Q5E2Y1"/>
<dbReference type="Pfam" id="PF00072">
    <property type="entry name" value="Response_reg"/>
    <property type="match status" value="1"/>
</dbReference>
<dbReference type="InterPro" id="IPR046947">
    <property type="entry name" value="LytR-like"/>
</dbReference>
<dbReference type="RefSeq" id="WP_118377639.1">
    <property type="nucleotide sequence ID" value="NZ_CABHNM010000065.1"/>
</dbReference>
<dbReference type="CDD" id="cd00156">
    <property type="entry name" value="REC"/>
    <property type="match status" value="1"/>
</dbReference>
<keyword evidence="3" id="KW-0597">Phosphoprotein</keyword>
<name>A0A4Q5E2Y1_9FIRM</name>
<dbReference type="Gene3D" id="3.40.50.2300">
    <property type="match status" value="1"/>
</dbReference>
<evidence type="ECO:0000256" key="2">
    <source>
        <dbReference type="ARBA" id="ARBA00024867"/>
    </source>
</evidence>
<reference evidence="7 8" key="2">
    <citation type="submission" date="2019-07" db="EMBL/GenBank/DDBJ databases">
        <authorList>
            <person name="Hibberd C M."/>
            <person name="Gehrig L. J."/>
            <person name="Chang H.-W."/>
            <person name="Venkatesh S."/>
        </authorList>
    </citation>
    <scope>NUCLEOTIDE SEQUENCE [LARGE SCALE GENOMIC DNA]</scope>
    <source>
        <strain evidence="7">Dorea_longicatena_SSTS_Bg7063</strain>
    </source>
</reference>
<dbReference type="Gene3D" id="2.40.50.1020">
    <property type="entry name" value="LytTr DNA-binding domain"/>
    <property type="match status" value="1"/>
</dbReference>
<dbReference type="EMBL" id="WWSC01000018">
    <property type="protein sequence ID" value="MZK42592.1"/>
    <property type="molecule type" value="Genomic_DNA"/>
</dbReference>
<dbReference type="PROSITE" id="PS50930">
    <property type="entry name" value="HTH_LYTTR"/>
    <property type="match status" value="1"/>
</dbReference>
<dbReference type="Proteomes" id="UP000472916">
    <property type="component" value="Unassembled WGS sequence"/>
</dbReference>
<comment type="function">
    <text evidence="2">May play the central regulatory role in sporulation. It may be an element of the effector pathway responsible for the activation of sporulation genes in response to nutritional stress. Spo0A may act in concert with spo0H (a sigma factor) to control the expression of some genes that are critical to the sporulation process.</text>
</comment>
<gene>
    <name evidence="7" type="primary">lytR_2</name>
    <name evidence="7" type="ORF">DLSSTS7063_02834</name>
    <name evidence="6" type="ORF">GT528_13060</name>
</gene>
<dbReference type="SMART" id="SM00448">
    <property type="entry name" value="REC"/>
    <property type="match status" value="1"/>
</dbReference>
<evidence type="ECO:0000313" key="9">
    <source>
        <dbReference type="Proteomes" id="UP000472916"/>
    </source>
</evidence>
<evidence type="ECO:0000256" key="3">
    <source>
        <dbReference type="PROSITE-ProRule" id="PRU00169"/>
    </source>
</evidence>
<protein>
    <recommendedName>
        <fullName evidence="1">Stage 0 sporulation protein A homolog</fullName>
    </recommendedName>
</protein>
<dbReference type="GO" id="GO:0003677">
    <property type="term" value="F:DNA binding"/>
    <property type="evidence" value="ECO:0007669"/>
    <property type="project" value="InterPro"/>
</dbReference>
<dbReference type="SMART" id="SM00850">
    <property type="entry name" value="LytTR"/>
    <property type="match status" value="1"/>
</dbReference>
<feature type="domain" description="HTH LytTR-type" evidence="5">
    <location>
        <begin position="138"/>
        <end position="230"/>
    </location>
</feature>
<dbReference type="PANTHER" id="PTHR37299">
    <property type="entry name" value="TRANSCRIPTIONAL REGULATOR-RELATED"/>
    <property type="match status" value="1"/>
</dbReference>
<feature type="modified residue" description="4-aspartylphosphate" evidence="3">
    <location>
        <position position="55"/>
    </location>
</feature>
<organism evidence="6 9">
    <name type="scientific">Dorea longicatena</name>
    <dbReference type="NCBI Taxonomy" id="88431"/>
    <lineage>
        <taxon>Bacteria</taxon>
        <taxon>Bacillati</taxon>
        <taxon>Bacillota</taxon>
        <taxon>Clostridia</taxon>
        <taxon>Lachnospirales</taxon>
        <taxon>Lachnospiraceae</taxon>
        <taxon>Dorea</taxon>
    </lineage>
</organism>
<evidence type="ECO:0000256" key="1">
    <source>
        <dbReference type="ARBA" id="ARBA00018672"/>
    </source>
</evidence>
<dbReference type="SUPFAM" id="SSF52172">
    <property type="entry name" value="CheY-like"/>
    <property type="match status" value="1"/>
</dbReference>
<dbReference type="Proteomes" id="UP000398619">
    <property type="component" value="Unassembled WGS sequence"/>
</dbReference>
<accession>A0A4Q5E2Y1</accession>
<evidence type="ECO:0000259" key="4">
    <source>
        <dbReference type="PROSITE" id="PS50110"/>
    </source>
</evidence>
<evidence type="ECO:0000313" key="6">
    <source>
        <dbReference type="EMBL" id="MZK42592.1"/>
    </source>
</evidence>
<proteinExistence type="predicted"/>
<evidence type="ECO:0000313" key="8">
    <source>
        <dbReference type="Proteomes" id="UP000398619"/>
    </source>
</evidence>
<dbReference type="InterPro" id="IPR007492">
    <property type="entry name" value="LytTR_DNA-bd_dom"/>
</dbReference>
<evidence type="ECO:0000313" key="7">
    <source>
        <dbReference type="EMBL" id="VUX21215.1"/>
    </source>
</evidence>
<dbReference type="InterPro" id="IPR001789">
    <property type="entry name" value="Sig_transdc_resp-reg_receiver"/>
</dbReference>
<dbReference type="PROSITE" id="PS50110">
    <property type="entry name" value="RESPONSE_REGULATORY"/>
    <property type="match status" value="1"/>
</dbReference>
<sequence>MIKIATIEDEENIRQEIVRYIKKGIGSIEGVEVDVYESAERYLLVGGRYDLVISDIELPGISGLELGKRIKENNPDVYLVFLTSHSEFASESYIIEAYQYILKKDIEERLSPLIERVVHEIKKGYEEYRWVGTNQRKIKIYYKDIVCIQKIKGSKYAEYITENGKYMERLSMNQILEQIHSNAFILVDRGHAVNVNHIVRVRGNVIQMVNGEEITVSRVQSSQVKEKITAYWRALR</sequence>